<dbReference type="PANTHER" id="PTHR33308:SF9">
    <property type="entry name" value="PEPTIDOGLYCAN HYDROLASE FLGJ"/>
    <property type="match status" value="1"/>
</dbReference>
<dbReference type="SMART" id="SM00047">
    <property type="entry name" value="LYZ2"/>
    <property type="match status" value="1"/>
</dbReference>
<evidence type="ECO:0000256" key="3">
    <source>
        <dbReference type="ARBA" id="ARBA00006880"/>
    </source>
</evidence>
<keyword evidence="9" id="KW-0961">Cell wall biogenesis/degradation</keyword>
<sequence length="286" mass="30569">MAAGPSSLSVDSRSLASLQAKAQHDPKAAVREAAKQFERLFMNELLKSMRQSTMATGLSDDPGRKMGTEMLDEQYAGQLSGLPGGLADVIARQLERQMGMAPGPIPVTGSANNTPAPLSARPQATRIPQTGAAGFVQQHAGAAERAEQKTGIPSEFMIAQAAHETGWGRKEIRHADGSPSFNLFGIKAGASWKGPVAEVTTTEYVDGKAQKMVQKFRAYASYEESFADYAKLISESPRYRDTVAGATDASTFARGLQKAGYATDPAYADKLTRVINTTLRVQRSLG</sequence>
<evidence type="ECO:0000256" key="7">
    <source>
        <dbReference type="ARBA" id="ARBA00022801"/>
    </source>
</evidence>
<comment type="caution">
    <text evidence="13">The sequence shown here is derived from an EMBL/GenBank/DDBJ whole genome shotgun (WGS) entry which is preliminary data.</text>
</comment>
<evidence type="ECO:0000256" key="4">
    <source>
        <dbReference type="ARBA" id="ARBA00007974"/>
    </source>
</evidence>
<dbReference type="GO" id="GO:0016787">
    <property type="term" value="F:hydrolase activity"/>
    <property type="evidence" value="ECO:0007669"/>
    <property type="project" value="UniProtKB-KW"/>
</dbReference>
<dbReference type="EMBL" id="JAAOCD010000009">
    <property type="protein sequence ID" value="NHK99870.1"/>
    <property type="molecule type" value="Genomic_DNA"/>
</dbReference>
<keyword evidence="13" id="KW-0966">Cell projection</keyword>
<dbReference type="InterPro" id="IPR051056">
    <property type="entry name" value="Glycosyl_Hydrolase_73"/>
</dbReference>
<dbReference type="PANTHER" id="PTHR33308">
    <property type="entry name" value="PEPTIDOGLYCAN HYDROLASE FLGJ"/>
    <property type="match status" value="1"/>
</dbReference>
<gene>
    <name evidence="13" type="primary">flgJ</name>
    <name evidence="13" type="ORF">G7087_15920</name>
</gene>
<keyword evidence="7 13" id="KW-0378">Hydrolase</keyword>
<protein>
    <recommendedName>
        <fullName evidence="5">Peptidoglycan hydrolase FlgJ</fullName>
    </recommendedName>
    <alternativeName>
        <fullName evidence="10">Muramidase FlgJ</fullName>
    </alternativeName>
</protein>
<keyword evidence="6" id="KW-0574">Periplasm</keyword>
<dbReference type="PRINTS" id="PR01002">
    <property type="entry name" value="FLGFLGJ"/>
</dbReference>
<evidence type="ECO:0000259" key="12">
    <source>
        <dbReference type="SMART" id="SM00047"/>
    </source>
</evidence>
<feature type="compositionally biased region" description="Low complexity" evidence="11">
    <location>
        <begin position="1"/>
        <end position="18"/>
    </location>
</feature>
<organism evidence="13 14">
    <name type="scientific">Rubrivivax benzoatilyticus</name>
    <dbReference type="NCBI Taxonomy" id="316997"/>
    <lineage>
        <taxon>Bacteria</taxon>
        <taxon>Pseudomonadati</taxon>
        <taxon>Pseudomonadota</taxon>
        <taxon>Betaproteobacteria</taxon>
        <taxon>Burkholderiales</taxon>
        <taxon>Sphaerotilaceae</taxon>
        <taxon>Rubrivivax</taxon>
    </lineage>
</organism>
<comment type="similarity">
    <text evidence="4">In the C-terminal section; belongs to the glycosyl hydrolase 73 family.</text>
</comment>
<evidence type="ECO:0000313" key="14">
    <source>
        <dbReference type="Proteomes" id="UP000802098"/>
    </source>
</evidence>
<dbReference type="InterPro" id="IPR002901">
    <property type="entry name" value="MGlyc_endo_b_GlcNAc-like_dom"/>
</dbReference>
<dbReference type="Gene3D" id="2.10.70.40">
    <property type="entry name" value="peptidoglycan hydrolase"/>
    <property type="match status" value="1"/>
</dbReference>
<keyword evidence="13" id="KW-0282">Flagellum</keyword>
<dbReference type="Proteomes" id="UP000802098">
    <property type="component" value="Unassembled WGS sequence"/>
</dbReference>
<dbReference type="Gene3D" id="1.10.530.10">
    <property type="match status" value="1"/>
</dbReference>
<reference evidence="13 14" key="1">
    <citation type="submission" date="2020-03" db="EMBL/GenBank/DDBJ databases">
        <title>Rubrivivax benzoatilyticus JA2 (sequenced after 10 years sub-culturing).</title>
        <authorList>
            <person name="Gupta D."/>
            <person name="Chintalapati S."/>
            <person name="Chintalapati V.R."/>
        </authorList>
    </citation>
    <scope>NUCLEOTIDE SEQUENCE [LARGE SCALE GENOMIC DNA]</scope>
    <source>
        <strain evidence="13 14">JA2-Mal</strain>
    </source>
</reference>
<dbReference type="InterPro" id="IPR019301">
    <property type="entry name" value="Flagellar_prot_FlgJ_N"/>
</dbReference>
<comment type="function">
    <text evidence="1">Flagellum-specific muramidase which hydrolyzes the peptidoglycan layer to assemble the rod structure in the periplasmic space.</text>
</comment>
<evidence type="ECO:0000256" key="11">
    <source>
        <dbReference type="SAM" id="MobiDB-lite"/>
    </source>
</evidence>
<evidence type="ECO:0000256" key="1">
    <source>
        <dbReference type="ARBA" id="ARBA00002954"/>
    </source>
</evidence>
<evidence type="ECO:0000256" key="5">
    <source>
        <dbReference type="ARBA" id="ARBA00013433"/>
    </source>
</evidence>
<dbReference type="NCBIfam" id="TIGR02541">
    <property type="entry name" value="flagell_FlgJ"/>
    <property type="match status" value="1"/>
</dbReference>
<evidence type="ECO:0000256" key="10">
    <source>
        <dbReference type="ARBA" id="ARBA00030835"/>
    </source>
</evidence>
<dbReference type="InterPro" id="IPR013377">
    <property type="entry name" value="FlgJ"/>
</dbReference>
<evidence type="ECO:0000256" key="8">
    <source>
        <dbReference type="ARBA" id="ARBA00023295"/>
    </source>
</evidence>
<dbReference type="Pfam" id="PF01832">
    <property type="entry name" value="Glucosaminidase"/>
    <property type="match status" value="1"/>
</dbReference>
<keyword evidence="13" id="KW-0969">Cilium</keyword>
<evidence type="ECO:0000313" key="13">
    <source>
        <dbReference type="EMBL" id="NHK99870.1"/>
    </source>
</evidence>
<keyword evidence="14" id="KW-1185">Reference proteome</keyword>
<proteinExistence type="inferred from homology"/>
<feature type="domain" description="Mannosyl-glycoprotein endo-beta-N-acetylglucosamidase-like" evidence="12">
    <location>
        <begin position="124"/>
        <end position="279"/>
    </location>
</feature>
<name>A0ABX0I2U7_9BURK</name>
<evidence type="ECO:0000256" key="6">
    <source>
        <dbReference type="ARBA" id="ARBA00022764"/>
    </source>
</evidence>
<feature type="region of interest" description="Disordered" evidence="11">
    <location>
        <begin position="1"/>
        <end position="30"/>
    </location>
</feature>
<evidence type="ECO:0000256" key="2">
    <source>
        <dbReference type="ARBA" id="ARBA00004418"/>
    </source>
</evidence>
<evidence type="ECO:0000256" key="9">
    <source>
        <dbReference type="ARBA" id="ARBA00023316"/>
    </source>
</evidence>
<comment type="similarity">
    <text evidence="3">In the N-terminal section; belongs to the FlgJ family.</text>
</comment>
<dbReference type="Pfam" id="PF10135">
    <property type="entry name" value="Rod-binding"/>
    <property type="match status" value="1"/>
</dbReference>
<comment type="subcellular location">
    <subcellularLocation>
        <location evidence="2">Periplasm</location>
    </subcellularLocation>
</comment>
<keyword evidence="8" id="KW-0326">Glycosidase</keyword>
<accession>A0ABX0I2U7</accession>
<dbReference type="RefSeq" id="WP_009856140.1">
    <property type="nucleotide sequence ID" value="NZ_JAAOCD010000009.1"/>
</dbReference>